<protein>
    <submittedName>
        <fullName evidence="2">Uncharacterized protein</fullName>
    </submittedName>
</protein>
<evidence type="ECO:0000256" key="1">
    <source>
        <dbReference type="SAM" id="Phobius"/>
    </source>
</evidence>
<feature type="transmembrane region" description="Helical" evidence="1">
    <location>
        <begin position="68"/>
        <end position="96"/>
    </location>
</feature>
<accession>A0A6C0C6L9</accession>
<name>A0A6C0C6L9_9ZZZZ</name>
<organism evidence="2">
    <name type="scientific">viral metagenome</name>
    <dbReference type="NCBI Taxonomy" id="1070528"/>
    <lineage>
        <taxon>unclassified sequences</taxon>
        <taxon>metagenomes</taxon>
        <taxon>organismal metagenomes</taxon>
    </lineage>
</organism>
<dbReference type="AlphaFoldDB" id="A0A6C0C6L9"/>
<proteinExistence type="predicted"/>
<evidence type="ECO:0000313" key="2">
    <source>
        <dbReference type="EMBL" id="QHS99751.1"/>
    </source>
</evidence>
<keyword evidence="1" id="KW-0472">Membrane</keyword>
<feature type="transmembrane region" description="Helical" evidence="1">
    <location>
        <begin position="21"/>
        <end position="39"/>
    </location>
</feature>
<keyword evidence="1" id="KW-1133">Transmembrane helix</keyword>
<sequence>MSTQVKKVLAPLKPVCNVVKKNSVVLTTLLFLVIAFQMLPLDLLTSSSVRDNVMEKVNSLVNSAVGRVLVFLLFVCLYVNADVENMLLLLYLLFLLKN</sequence>
<dbReference type="EMBL" id="MN739347">
    <property type="protein sequence ID" value="QHS99751.1"/>
    <property type="molecule type" value="Genomic_DNA"/>
</dbReference>
<reference evidence="2" key="1">
    <citation type="journal article" date="2020" name="Nature">
        <title>Giant virus diversity and host interactions through global metagenomics.</title>
        <authorList>
            <person name="Schulz F."/>
            <person name="Roux S."/>
            <person name="Paez-Espino D."/>
            <person name="Jungbluth S."/>
            <person name="Walsh D.A."/>
            <person name="Denef V.J."/>
            <person name="McMahon K.D."/>
            <person name="Konstantinidis K.T."/>
            <person name="Eloe-Fadrosh E.A."/>
            <person name="Kyrpides N.C."/>
            <person name="Woyke T."/>
        </authorList>
    </citation>
    <scope>NUCLEOTIDE SEQUENCE</scope>
    <source>
        <strain evidence="2">GVMAG-M-3300020187-37</strain>
    </source>
</reference>
<keyword evidence="1" id="KW-0812">Transmembrane</keyword>